<name>A0A8K1FID1_PYTOL</name>
<evidence type="ECO:0000313" key="2">
    <source>
        <dbReference type="EMBL" id="TMW64860.1"/>
    </source>
</evidence>
<dbReference type="InterPro" id="IPR006553">
    <property type="entry name" value="Leu-rich_rpt_Cys-con_subtyp"/>
</dbReference>
<dbReference type="PANTHER" id="PTHR13318">
    <property type="entry name" value="PARTNER OF PAIRED, ISOFORM B-RELATED"/>
    <property type="match status" value="1"/>
</dbReference>
<protein>
    <recommendedName>
        <fullName evidence="1">F-box/LRR-repeat protein 15-like leucin rich repeat domain-containing protein</fullName>
    </recommendedName>
</protein>
<comment type="caution">
    <text evidence="2">The sequence shown here is derived from an EMBL/GenBank/DDBJ whole genome shotgun (WGS) entry which is preliminary data.</text>
</comment>
<dbReference type="SMART" id="SM00368">
    <property type="entry name" value="LRR_RI"/>
    <property type="match status" value="2"/>
</dbReference>
<accession>A0A8K1FID1</accession>
<dbReference type="SUPFAM" id="SSF52047">
    <property type="entry name" value="RNI-like"/>
    <property type="match status" value="1"/>
</dbReference>
<reference evidence="2" key="1">
    <citation type="submission" date="2019-03" db="EMBL/GenBank/DDBJ databases">
        <title>Long read genome sequence of the mycoparasitic Pythium oligandrum ATCC 38472 isolated from sugarbeet rhizosphere.</title>
        <authorList>
            <person name="Gaulin E."/>
        </authorList>
    </citation>
    <scope>NUCLEOTIDE SEQUENCE</scope>
    <source>
        <strain evidence="2">ATCC 38472_TT</strain>
    </source>
</reference>
<proteinExistence type="predicted"/>
<dbReference type="GO" id="GO:0031146">
    <property type="term" value="P:SCF-dependent proteasomal ubiquitin-dependent protein catabolic process"/>
    <property type="evidence" value="ECO:0007669"/>
    <property type="project" value="TreeGrafter"/>
</dbReference>
<dbReference type="Pfam" id="PF25372">
    <property type="entry name" value="DUF7885"/>
    <property type="match status" value="1"/>
</dbReference>
<sequence length="428" mass="47040">MGMATIAVAASRVRCESEVVDGEKQRKVLRLHAPVAPEDIKTWDKDAPRGKDGLDQVTSEALQQILDFLPVQDRFAVLTTRRGLLQDTALATTFTSYCGECSDCDAKQQHLCKNGDNNRPGSFWRTLLRYSGASGLRELHLASCDGFSAELLSGMDPRDRQRALEGLQVLDLNRCTALGPQGLLLIAESCRNLRQVHFRDMPIDHAAFERLVANNKSSLRVVNLLGCHTMTGEDVGLLSTCPELRDLNLQGCHMVDNAAVADLVRTCGNLERLNLRYCHKVDDALVKIIASSAKKLRDLNLRYCYKVTDASVTAICEGLLKLETLNLSQCNKITDAAIGRIVATLRSLKELRLWGCAKLTSASVIAISEGLPSLVLVDIRSRDKLEAVIGGPVALKCLIQTYRDTLARWEQAEEVGVFKRLPVCAVAA</sequence>
<organism evidence="2 3">
    <name type="scientific">Pythium oligandrum</name>
    <name type="common">Mycoparasitic fungus</name>
    <dbReference type="NCBI Taxonomy" id="41045"/>
    <lineage>
        <taxon>Eukaryota</taxon>
        <taxon>Sar</taxon>
        <taxon>Stramenopiles</taxon>
        <taxon>Oomycota</taxon>
        <taxon>Peronosporomycetes</taxon>
        <taxon>Pythiales</taxon>
        <taxon>Pythiaceae</taxon>
        <taxon>Pythium</taxon>
    </lineage>
</organism>
<dbReference type="GO" id="GO:0019005">
    <property type="term" value="C:SCF ubiquitin ligase complex"/>
    <property type="evidence" value="ECO:0007669"/>
    <property type="project" value="TreeGrafter"/>
</dbReference>
<dbReference type="OrthoDB" id="550575at2759"/>
<feature type="domain" description="F-box/LRR-repeat protein 15-like leucin rich repeat" evidence="1">
    <location>
        <begin position="186"/>
        <end position="367"/>
    </location>
</feature>
<dbReference type="Proteomes" id="UP000794436">
    <property type="component" value="Unassembled WGS sequence"/>
</dbReference>
<dbReference type="Gene3D" id="3.80.10.10">
    <property type="entry name" value="Ribonuclease Inhibitor"/>
    <property type="match status" value="2"/>
</dbReference>
<dbReference type="PANTHER" id="PTHR13318:SF105">
    <property type="entry name" value="F-BOX_LRR-REPEAT PROTEIN 3"/>
    <property type="match status" value="1"/>
</dbReference>
<gene>
    <name evidence="2" type="ORF">Poli38472_009027</name>
</gene>
<dbReference type="InterPro" id="IPR032675">
    <property type="entry name" value="LRR_dom_sf"/>
</dbReference>
<evidence type="ECO:0000313" key="3">
    <source>
        <dbReference type="Proteomes" id="UP000794436"/>
    </source>
</evidence>
<dbReference type="EMBL" id="SPLM01000038">
    <property type="protein sequence ID" value="TMW64860.1"/>
    <property type="molecule type" value="Genomic_DNA"/>
</dbReference>
<dbReference type="AlphaFoldDB" id="A0A8K1FID1"/>
<evidence type="ECO:0000259" key="1">
    <source>
        <dbReference type="Pfam" id="PF25372"/>
    </source>
</evidence>
<dbReference type="InterPro" id="IPR057207">
    <property type="entry name" value="FBXL15_LRR"/>
</dbReference>
<keyword evidence="3" id="KW-1185">Reference proteome</keyword>
<dbReference type="SMART" id="SM00367">
    <property type="entry name" value="LRR_CC"/>
    <property type="match status" value="7"/>
</dbReference>